<name>A0ABQ3KPZ8_9PSEU</name>
<gene>
    <name evidence="1" type="ORF">GCM10017567_73930</name>
</gene>
<organism evidence="1 2">
    <name type="scientific">Amycolatopsis bullii</name>
    <dbReference type="NCBI Taxonomy" id="941987"/>
    <lineage>
        <taxon>Bacteria</taxon>
        <taxon>Bacillati</taxon>
        <taxon>Actinomycetota</taxon>
        <taxon>Actinomycetes</taxon>
        <taxon>Pseudonocardiales</taxon>
        <taxon>Pseudonocardiaceae</taxon>
        <taxon>Amycolatopsis</taxon>
    </lineage>
</organism>
<accession>A0ABQ3KPZ8</accession>
<comment type="caution">
    <text evidence="1">The sequence shown here is derived from an EMBL/GenBank/DDBJ whole genome shotgun (WGS) entry which is preliminary data.</text>
</comment>
<protein>
    <submittedName>
        <fullName evidence="1">Uncharacterized protein</fullName>
    </submittedName>
</protein>
<proteinExistence type="predicted"/>
<sequence length="89" mass="8852">MHRRPASAPPDRGSARVPAALVRLPRAVLCASALFVAAVIAGPVIDTPVSAAEAGTGIVLDGNDIKAGNVNGLTFKGSACSARTARASC</sequence>
<reference evidence="2" key="1">
    <citation type="journal article" date="2019" name="Int. J. Syst. Evol. Microbiol.">
        <title>The Global Catalogue of Microorganisms (GCM) 10K type strain sequencing project: providing services to taxonomists for standard genome sequencing and annotation.</title>
        <authorList>
            <consortium name="The Broad Institute Genomics Platform"/>
            <consortium name="The Broad Institute Genome Sequencing Center for Infectious Disease"/>
            <person name="Wu L."/>
            <person name="Ma J."/>
        </authorList>
    </citation>
    <scope>NUCLEOTIDE SEQUENCE [LARGE SCALE GENOMIC DNA]</scope>
    <source>
        <strain evidence="2">CGMCC 4.7680</strain>
    </source>
</reference>
<evidence type="ECO:0000313" key="2">
    <source>
        <dbReference type="Proteomes" id="UP000649955"/>
    </source>
</evidence>
<evidence type="ECO:0000313" key="1">
    <source>
        <dbReference type="EMBL" id="GHG41601.1"/>
    </source>
</evidence>
<dbReference type="Proteomes" id="UP000649955">
    <property type="component" value="Unassembled WGS sequence"/>
</dbReference>
<keyword evidence="2" id="KW-1185">Reference proteome</keyword>
<dbReference type="EMBL" id="BNAW01000051">
    <property type="protein sequence ID" value="GHG41601.1"/>
    <property type="molecule type" value="Genomic_DNA"/>
</dbReference>